<evidence type="ECO:0000313" key="3">
    <source>
        <dbReference type="Proteomes" id="UP000664132"/>
    </source>
</evidence>
<dbReference type="PANTHER" id="PTHR44051:SF9">
    <property type="entry name" value="GLUTATHIONE S-TRANSFERASE 1"/>
    <property type="match status" value="1"/>
</dbReference>
<dbReference type="InterPro" id="IPR004046">
    <property type="entry name" value="GST_C"/>
</dbReference>
<name>A0A8H7W8X7_9HELO</name>
<dbReference type="Pfam" id="PF00043">
    <property type="entry name" value="GST_C"/>
    <property type="match status" value="1"/>
</dbReference>
<dbReference type="InterPro" id="IPR010987">
    <property type="entry name" value="Glutathione-S-Trfase_C-like"/>
</dbReference>
<comment type="caution">
    <text evidence="2">The sequence shown here is derived from an EMBL/GenBank/DDBJ whole genome shotgun (WGS) entry which is preliminary data.</text>
</comment>
<dbReference type="InterPro" id="IPR036282">
    <property type="entry name" value="Glutathione-S-Trfase_C_sf"/>
</dbReference>
<keyword evidence="3" id="KW-1185">Reference proteome</keyword>
<evidence type="ECO:0000259" key="1">
    <source>
        <dbReference type="PROSITE" id="PS50405"/>
    </source>
</evidence>
<dbReference type="AlphaFoldDB" id="A0A8H7W8X7"/>
<dbReference type="Gene3D" id="1.20.1050.10">
    <property type="match status" value="1"/>
</dbReference>
<organism evidence="2 3">
    <name type="scientific">Cadophora malorum</name>
    <dbReference type="NCBI Taxonomy" id="108018"/>
    <lineage>
        <taxon>Eukaryota</taxon>
        <taxon>Fungi</taxon>
        <taxon>Dikarya</taxon>
        <taxon>Ascomycota</taxon>
        <taxon>Pezizomycotina</taxon>
        <taxon>Leotiomycetes</taxon>
        <taxon>Helotiales</taxon>
        <taxon>Ploettnerulaceae</taxon>
        <taxon>Cadophora</taxon>
    </lineage>
</organism>
<protein>
    <recommendedName>
        <fullName evidence="1">GST C-terminal domain-containing protein</fullName>
    </recommendedName>
</protein>
<dbReference type="Gene3D" id="3.40.30.10">
    <property type="entry name" value="Glutaredoxin"/>
    <property type="match status" value="1"/>
</dbReference>
<sequence length="257" mass="28956">MARQPSPVQQKTVPTLYNMSSSQAFNCLWALEEVSASHAIKYELKNLDRRDRQTAKTLGAIFPVNKSPIVTLAPIDSTPEAEAAASTTYQVLPGVLTESRLILQFISDHYSTGEWLPSSEEDQRRDAFFTELGHVSLLLKINYCLVFEVLASFLPFGIRHLVSLIFSPLVNHFIKDQQAIYGIMEGALTDEKPWFSGEKIGLADFNMSFPIDIAVQRGYLDVGKFPKIKGWHERVVKREAYRRALVVGGVYDLKKFA</sequence>
<gene>
    <name evidence="2" type="ORF">IFR04_010233</name>
</gene>
<proteinExistence type="predicted"/>
<accession>A0A8H7W8X7</accession>
<dbReference type="SUPFAM" id="SSF47616">
    <property type="entry name" value="GST C-terminal domain-like"/>
    <property type="match status" value="1"/>
</dbReference>
<dbReference type="PANTHER" id="PTHR44051">
    <property type="entry name" value="GLUTATHIONE S-TRANSFERASE-RELATED"/>
    <property type="match status" value="1"/>
</dbReference>
<dbReference type="Proteomes" id="UP000664132">
    <property type="component" value="Unassembled WGS sequence"/>
</dbReference>
<feature type="domain" description="GST C-terminal" evidence="1">
    <location>
        <begin position="128"/>
        <end position="257"/>
    </location>
</feature>
<evidence type="ECO:0000313" key="2">
    <source>
        <dbReference type="EMBL" id="KAG4416653.1"/>
    </source>
</evidence>
<reference evidence="2" key="1">
    <citation type="submission" date="2021-02" db="EMBL/GenBank/DDBJ databases">
        <title>Genome sequence Cadophora malorum strain M34.</title>
        <authorList>
            <person name="Stefanovic E."/>
            <person name="Vu D."/>
            <person name="Scully C."/>
            <person name="Dijksterhuis J."/>
            <person name="Roader J."/>
            <person name="Houbraken J."/>
        </authorList>
    </citation>
    <scope>NUCLEOTIDE SEQUENCE</scope>
    <source>
        <strain evidence="2">M34</strain>
    </source>
</reference>
<dbReference type="EMBL" id="JAFJYH010000179">
    <property type="protein sequence ID" value="KAG4416653.1"/>
    <property type="molecule type" value="Genomic_DNA"/>
</dbReference>
<dbReference type="PROSITE" id="PS50405">
    <property type="entry name" value="GST_CTER"/>
    <property type="match status" value="1"/>
</dbReference>
<dbReference type="OrthoDB" id="2309723at2759"/>